<reference evidence="1 2" key="1">
    <citation type="submission" date="2017-05" db="EMBL/GenBank/DDBJ databases">
        <authorList>
            <person name="Varghese N."/>
            <person name="Submissions S."/>
        </authorList>
    </citation>
    <scope>NUCLEOTIDE SEQUENCE [LARGE SCALE GENOMIC DNA]</scope>
    <source>
        <strain evidence="1 2">SM16</strain>
    </source>
</reference>
<accession>A0ABY1Q927</accession>
<keyword evidence="2" id="KW-1185">Reference proteome</keyword>
<dbReference type="EMBL" id="FXUI01000003">
    <property type="protein sequence ID" value="SMP59705.1"/>
    <property type="molecule type" value="Genomic_DNA"/>
</dbReference>
<gene>
    <name evidence="1" type="ORF">SAMN06296065_1038</name>
</gene>
<organism evidence="1 2">
    <name type="scientific">Novosphingobium panipatense</name>
    <dbReference type="NCBI Taxonomy" id="428991"/>
    <lineage>
        <taxon>Bacteria</taxon>
        <taxon>Pseudomonadati</taxon>
        <taxon>Pseudomonadota</taxon>
        <taxon>Alphaproteobacteria</taxon>
        <taxon>Sphingomonadales</taxon>
        <taxon>Sphingomonadaceae</taxon>
        <taxon>Novosphingobium</taxon>
    </lineage>
</organism>
<evidence type="ECO:0000313" key="1">
    <source>
        <dbReference type="EMBL" id="SMP59705.1"/>
    </source>
</evidence>
<comment type="caution">
    <text evidence="1">The sequence shown here is derived from an EMBL/GenBank/DDBJ whole genome shotgun (WGS) entry which is preliminary data.</text>
</comment>
<dbReference type="Proteomes" id="UP001157910">
    <property type="component" value="Unassembled WGS sequence"/>
</dbReference>
<name>A0ABY1Q927_9SPHN</name>
<proteinExistence type="predicted"/>
<protein>
    <recommendedName>
        <fullName evidence="3">Nuclease-like protein</fullName>
    </recommendedName>
</protein>
<evidence type="ECO:0000313" key="2">
    <source>
        <dbReference type="Proteomes" id="UP001157910"/>
    </source>
</evidence>
<sequence>MVRSMELREKIVREAFAKKDVKPLLAHLRAIPLGSEEIDTLASLLKRGCLPLFEYPNAKAEAAREDAIAQIVAIIEARAPIGAADDIKAVLALFKLIESGYRAILEDLAGLPSANLTPECRISALFDLCAQRRDGVRTASMDAIIVDGMIDPIGLGVADGHGNVVSPDVPIDVDVVTLTMALKMEAFQQGWFNASDQLVLPKRVETTTDEREAVRPLLIAAQAWRHWTWIQEETRYFDGTLTDVPSSEFPQEYHDAGVTRFLHHVPGSAEWHMIDLAANERLHLRIKQEAAQMAFGTNAAKLVKGVSEKVPLLPYAFVSIEELQSAHILDHALSISVATDTTQYRGLRLVEWLRGYAALQKLVAAPYEAGDHRPELLLVEIERVDLIKRLQRVGLAGAKADSFINLVSFDKGTRDLFDTPVLCCGSTKVLLYGPALVGGIPAQTTLSRLACLKQSLEARGKAFEKAMLAFMKAQGLDARTITVRRGREEYDYDLLVRWDERIFLFECKSRSLSGNNLIASYYDALELESQVGQVTRLVEGLKLHPDILDELFGPGASDLELIPSVLNVLPMSVPDPIDGVYFTDASALTRLFHSPALMMSTARSETNPFLASVPTRRLWVGDTICADDLVRQLQSPVQLNLMLRQIGTTRSMGWLKAGCLAATTRILHKIVSTSKLTAMLGETRDDPSAASKLE</sequence>
<evidence type="ECO:0008006" key="3">
    <source>
        <dbReference type="Google" id="ProtNLM"/>
    </source>
</evidence>
<dbReference type="RefSeq" id="WP_283405487.1">
    <property type="nucleotide sequence ID" value="NZ_FXUI01000003.1"/>
</dbReference>